<sequence length="173" mass="19345">MSDVRALLKAKRQEARIQHPYASYTSTGQLQCTVCEKVIKQASAWAGHVGSKAHRENVAKQRISQVADQEEETRSVGKRKVGEDDSSDGQEVYPTSESKKRRITPEDPSGPTPQRPSAFPFDFFSDPSRAPIRSVGDDSSDEDENNLTPMPSAATNNPIDLEWQRFKQEMLTH</sequence>
<evidence type="ECO:0000313" key="2">
    <source>
        <dbReference type="Proteomes" id="UP000886501"/>
    </source>
</evidence>
<dbReference type="EMBL" id="MU117987">
    <property type="protein sequence ID" value="KAF9650257.1"/>
    <property type="molecule type" value="Genomic_DNA"/>
</dbReference>
<evidence type="ECO:0000313" key="1">
    <source>
        <dbReference type="EMBL" id="KAF9650257.1"/>
    </source>
</evidence>
<organism evidence="1 2">
    <name type="scientific">Thelephora ganbajun</name>
    <name type="common">Ganba fungus</name>
    <dbReference type="NCBI Taxonomy" id="370292"/>
    <lineage>
        <taxon>Eukaryota</taxon>
        <taxon>Fungi</taxon>
        <taxon>Dikarya</taxon>
        <taxon>Basidiomycota</taxon>
        <taxon>Agaricomycotina</taxon>
        <taxon>Agaricomycetes</taxon>
        <taxon>Thelephorales</taxon>
        <taxon>Thelephoraceae</taxon>
        <taxon>Thelephora</taxon>
    </lineage>
</organism>
<accession>A0ACB6ZL12</accession>
<feature type="non-terminal residue" evidence="1">
    <location>
        <position position="173"/>
    </location>
</feature>
<proteinExistence type="predicted"/>
<dbReference type="Proteomes" id="UP000886501">
    <property type="component" value="Unassembled WGS sequence"/>
</dbReference>
<name>A0ACB6ZL12_THEGA</name>
<reference evidence="1" key="1">
    <citation type="submission" date="2019-10" db="EMBL/GenBank/DDBJ databases">
        <authorList>
            <consortium name="DOE Joint Genome Institute"/>
            <person name="Kuo A."/>
            <person name="Miyauchi S."/>
            <person name="Kiss E."/>
            <person name="Drula E."/>
            <person name="Kohler A."/>
            <person name="Sanchez-Garcia M."/>
            <person name="Andreopoulos B."/>
            <person name="Barry K.W."/>
            <person name="Bonito G."/>
            <person name="Buee M."/>
            <person name="Carver A."/>
            <person name="Chen C."/>
            <person name="Cichocki N."/>
            <person name="Clum A."/>
            <person name="Culley D."/>
            <person name="Crous P.W."/>
            <person name="Fauchery L."/>
            <person name="Girlanda M."/>
            <person name="Hayes R."/>
            <person name="Keri Z."/>
            <person name="Labutti K."/>
            <person name="Lipzen A."/>
            <person name="Lombard V."/>
            <person name="Magnuson J."/>
            <person name="Maillard F."/>
            <person name="Morin E."/>
            <person name="Murat C."/>
            <person name="Nolan M."/>
            <person name="Ohm R."/>
            <person name="Pangilinan J."/>
            <person name="Pereira M."/>
            <person name="Perotto S."/>
            <person name="Peter M."/>
            <person name="Riley R."/>
            <person name="Sitrit Y."/>
            <person name="Stielow B."/>
            <person name="Szollosi G."/>
            <person name="Zifcakova L."/>
            <person name="Stursova M."/>
            <person name="Spatafora J.W."/>
            <person name="Tedersoo L."/>
            <person name="Vaario L.-M."/>
            <person name="Yamada A."/>
            <person name="Yan M."/>
            <person name="Wang P."/>
            <person name="Xu J."/>
            <person name="Bruns T."/>
            <person name="Baldrian P."/>
            <person name="Vilgalys R."/>
            <person name="Henrissat B."/>
            <person name="Grigoriev I.V."/>
            <person name="Hibbett D."/>
            <person name="Nagy L.G."/>
            <person name="Martin F.M."/>
        </authorList>
    </citation>
    <scope>NUCLEOTIDE SEQUENCE</scope>
    <source>
        <strain evidence="1">P2</strain>
    </source>
</reference>
<reference evidence="1" key="2">
    <citation type="journal article" date="2020" name="Nat. Commun.">
        <title>Large-scale genome sequencing of mycorrhizal fungi provides insights into the early evolution of symbiotic traits.</title>
        <authorList>
            <person name="Miyauchi S."/>
            <person name="Kiss E."/>
            <person name="Kuo A."/>
            <person name="Drula E."/>
            <person name="Kohler A."/>
            <person name="Sanchez-Garcia M."/>
            <person name="Morin E."/>
            <person name="Andreopoulos B."/>
            <person name="Barry K.W."/>
            <person name="Bonito G."/>
            <person name="Buee M."/>
            <person name="Carver A."/>
            <person name="Chen C."/>
            <person name="Cichocki N."/>
            <person name="Clum A."/>
            <person name="Culley D."/>
            <person name="Crous P.W."/>
            <person name="Fauchery L."/>
            <person name="Girlanda M."/>
            <person name="Hayes R.D."/>
            <person name="Keri Z."/>
            <person name="LaButti K."/>
            <person name="Lipzen A."/>
            <person name="Lombard V."/>
            <person name="Magnuson J."/>
            <person name="Maillard F."/>
            <person name="Murat C."/>
            <person name="Nolan M."/>
            <person name="Ohm R.A."/>
            <person name="Pangilinan J."/>
            <person name="Pereira M.F."/>
            <person name="Perotto S."/>
            <person name="Peter M."/>
            <person name="Pfister S."/>
            <person name="Riley R."/>
            <person name="Sitrit Y."/>
            <person name="Stielow J.B."/>
            <person name="Szollosi G."/>
            <person name="Zifcakova L."/>
            <person name="Stursova M."/>
            <person name="Spatafora J.W."/>
            <person name="Tedersoo L."/>
            <person name="Vaario L.M."/>
            <person name="Yamada A."/>
            <person name="Yan M."/>
            <person name="Wang P."/>
            <person name="Xu J."/>
            <person name="Bruns T."/>
            <person name="Baldrian P."/>
            <person name="Vilgalys R."/>
            <person name="Dunand C."/>
            <person name="Henrissat B."/>
            <person name="Grigoriev I.V."/>
            <person name="Hibbett D."/>
            <person name="Nagy L.G."/>
            <person name="Martin F.M."/>
        </authorList>
    </citation>
    <scope>NUCLEOTIDE SEQUENCE</scope>
    <source>
        <strain evidence="1">P2</strain>
    </source>
</reference>
<keyword evidence="2" id="KW-1185">Reference proteome</keyword>
<gene>
    <name evidence="1" type="ORF">BDM02DRAFT_3066089</name>
</gene>
<protein>
    <submittedName>
        <fullName evidence="1">Uncharacterized protein</fullName>
    </submittedName>
</protein>
<comment type="caution">
    <text evidence="1">The sequence shown here is derived from an EMBL/GenBank/DDBJ whole genome shotgun (WGS) entry which is preliminary data.</text>
</comment>